<keyword evidence="1" id="KW-1133">Transmembrane helix</keyword>
<evidence type="ECO:0000313" key="2">
    <source>
        <dbReference type="EMBL" id="KGM18121.1"/>
    </source>
</evidence>
<gene>
    <name evidence="2" type="ORF">MA47_10025</name>
</gene>
<feature type="transmembrane region" description="Helical" evidence="1">
    <location>
        <begin position="49"/>
        <end position="67"/>
    </location>
</feature>
<dbReference type="EMBL" id="JRVJ01000022">
    <property type="protein sequence ID" value="KGM18121.1"/>
    <property type="molecule type" value="Genomic_DNA"/>
</dbReference>
<proteinExistence type="predicted"/>
<reference evidence="2 3" key="1">
    <citation type="submission" date="2014-10" db="EMBL/GenBank/DDBJ databases">
        <title>Whole Genome sequence of Corynebacterium auriscanis strain CIP 106629.</title>
        <authorList>
            <person name="Hassan S.S."/>
            <person name="Jamal S.B."/>
            <person name="Tiwari S."/>
            <person name="Oliveira L.D.C."/>
            <person name="Souza F."/>
            <person name="Mariano D.C."/>
            <person name="Almeida S."/>
            <person name="Dorella F."/>
            <person name="Pereira F."/>
            <person name="Carvalho A."/>
            <person name="Leal C.A."/>
            <person name="Soares S.D.C."/>
            <person name="Figueiredo H.C."/>
            <person name="Silva A."/>
            <person name="Azevedo V.A."/>
        </authorList>
    </citation>
    <scope>NUCLEOTIDE SEQUENCE [LARGE SCALE GENOMIC DNA]</scope>
    <source>
        <strain evidence="2 3">CIP 106629</strain>
    </source>
</reference>
<dbReference type="InterPro" id="IPR021414">
    <property type="entry name" value="DUF3054"/>
</dbReference>
<protein>
    <submittedName>
        <fullName evidence="2">Membrane protein</fullName>
    </submittedName>
</protein>
<feature type="transmembrane region" description="Helical" evidence="1">
    <location>
        <begin position="102"/>
        <end position="123"/>
    </location>
</feature>
<organism evidence="2 3">
    <name type="scientific">Corynebacterium auriscanis</name>
    <dbReference type="NCBI Taxonomy" id="99807"/>
    <lineage>
        <taxon>Bacteria</taxon>
        <taxon>Bacillati</taxon>
        <taxon>Actinomycetota</taxon>
        <taxon>Actinomycetes</taxon>
        <taxon>Mycobacteriales</taxon>
        <taxon>Corynebacteriaceae</taxon>
        <taxon>Corynebacterium</taxon>
    </lineage>
</organism>
<comment type="caution">
    <text evidence="2">The sequence shown here is derived from an EMBL/GenBank/DDBJ whole genome shotgun (WGS) entry which is preliminary data.</text>
</comment>
<dbReference type="Proteomes" id="UP000030145">
    <property type="component" value="Unassembled WGS sequence"/>
</dbReference>
<accession>A0A0A2DMJ5</accession>
<keyword evidence="3" id="KW-1185">Reference proteome</keyword>
<feature type="transmembrane region" description="Helical" evidence="1">
    <location>
        <begin position="79"/>
        <end position="96"/>
    </location>
</feature>
<dbReference type="Pfam" id="PF11255">
    <property type="entry name" value="DUF3054"/>
    <property type="match status" value="1"/>
</dbReference>
<keyword evidence="1" id="KW-0472">Membrane</keyword>
<sequence length="137" mass="14639">MERGAHPRTSPAPALLMDILGVALFALFARVAHQSEDMPLSVAGWLQTLWPFLIGTALGWLLLAITGKTARATSMGSGVIVWLCTVVAGLAIWGLRHGGVPHWSFMLVASIMGALLLLGWRVITGMRARRAALGVDK</sequence>
<evidence type="ECO:0000313" key="3">
    <source>
        <dbReference type="Proteomes" id="UP000030145"/>
    </source>
</evidence>
<dbReference type="AlphaFoldDB" id="A0A0A2DMJ5"/>
<feature type="transmembrane region" description="Helical" evidence="1">
    <location>
        <begin position="12"/>
        <end position="29"/>
    </location>
</feature>
<name>A0A0A2DMJ5_9CORY</name>
<keyword evidence="1" id="KW-0812">Transmembrane</keyword>
<evidence type="ECO:0000256" key="1">
    <source>
        <dbReference type="SAM" id="Phobius"/>
    </source>
</evidence>